<dbReference type="Pfam" id="PF02801">
    <property type="entry name" value="Ketoacyl-synt_C"/>
    <property type="match status" value="1"/>
</dbReference>
<evidence type="ECO:0000256" key="3">
    <source>
        <dbReference type="ARBA" id="ARBA00022450"/>
    </source>
</evidence>
<keyword evidence="11" id="KW-0275">Fatty acid biosynthesis</keyword>
<dbReference type="GO" id="GO:0016491">
    <property type="term" value="F:oxidoreductase activity"/>
    <property type="evidence" value="ECO:0007669"/>
    <property type="project" value="UniProtKB-KW"/>
</dbReference>
<keyword evidence="8" id="KW-0560">Oxidoreductase</keyword>
<comment type="caution">
    <text evidence="15">The sequence shown here is derived from an EMBL/GenBank/DDBJ whole genome shotgun (WGS) entry which is preliminary data.</text>
</comment>
<dbReference type="EMBL" id="CAJVCH010530141">
    <property type="protein sequence ID" value="CAG7823630.1"/>
    <property type="molecule type" value="Genomic_DNA"/>
</dbReference>
<dbReference type="SMART" id="SM00825">
    <property type="entry name" value="PKS_KS"/>
    <property type="match status" value="1"/>
</dbReference>
<dbReference type="Pfam" id="PF00109">
    <property type="entry name" value="ketoacyl-synt"/>
    <property type="match status" value="2"/>
</dbReference>
<dbReference type="GO" id="GO:0006633">
    <property type="term" value="P:fatty acid biosynthetic process"/>
    <property type="evidence" value="ECO:0007669"/>
    <property type="project" value="UniProtKB-KW"/>
</dbReference>
<keyword evidence="16" id="KW-1185">Reference proteome</keyword>
<evidence type="ECO:0000259" key="14">
    <source>
        <dbReference type="PROSITE" id="PS52004"/>
    </source>
</evidence>
<proteinExistence type="predicted"/>
<dbReference type="GO" id="GO:0004312">
    <property type="term" value="F:fatty acid synthase activity"/>
    <property type="evidence" value="ECO:0007669"/>
    <property type="project" value="UniProtKB-EC"/>
</dbReference>
<dbReference type="GO" id="GO:0016787">
    <property type="term" value="F:hydrolase activity"/>
    <property type="evidence" value="ECO:0007669"/>
    <property type="project" value="UniProtKB-KW"/>
</dbReference>
<dbReference type="PROSITE" id="PS52004">
    <property type="entry name" value="KS3_2"/>
    <property type="match status" value="1"/>
</dbReference>
<evidence type="ECO:0000313" key="15">
    <source>
        <dbReference type="EMBL" id="CAG7823630.1"/>
    </source>
</evidence>
<dbReference type="CDD" id="cd00833">
    <property type="entry name" value="PKS"/>
    <property type="match status" value="1"/>
</dbReference>
<keyword evidence="12" id="KW-0511">Multifunctional enzyme</keyword>
<dbReference type="OrthoDB" id="8912104at2759"/>
<evidence type="ECO:0000256" key="11">
    <source>
        <dbReference type="ARBA" id="ARBA00023160"/>
    </source>
</evidence>
<evidence type="ECO:0000256" key="9">
    <source>
        <dbReference type="ARBA" id="ARBA00023027"/>
    </source>
</evidence>
<protein>
    <recommendedName>
        <fullName evidence="2">Fatty acid synthase</fullName>
        <ecNumber evidence="1">2.3.1.85</ecNumber>
    </recommendedName>
</protein>
<keyword evidence="4" id="KW-0444">Lipid biosynthesis</keyword>
<dbReference type="AlphaFoldDB" id="A0A8J2L1V2"/>
<organism evidence="15 16">
    <name type="scientific">Allacma fusca</name>
    <dbReference type="NCBI Taxonomy" id="39272"/>
    <lineage>
        <taxon>Eukaryota</taxon>
        <taxon>Metazoa</taxon>
        <taxon>Ecdysozoa</taxon>
        <taxon>Arthropoda</taxon>
        <taxon>Hexapoda</taxon>
        <taxon>Collembola</taxon>
        <taxon>Symphypleona</taxon>
        <taxon>Sminthuridae</taxon>
        <taxon>Allacma</taxon>
    </lineage>
</organism>
<evidence type="ECO:0000256" key="2">
    <source>
        <dbReference type="ARBA" id="ARBA00018769"/>
    </source>
</evidence>
<sequence length="614" mass="66422">MSSRPVPAILNGNFFRVVKELGNGNVVAQCVPCETELQSGSARGTKRDSSGGLKKGSFTATTNFLKHLSDDTPLDEDDEDAELQLGDNGLYLSEGAICLPRHIRCGSHNLSLVATEDFIKPSKKKPNASQTSDPAVKKIFSSAMSKCTALWNKISRSNQVAEEIYGVIGKHLKTPCPTRWNSLFDCSQQLLQHTERFEELFEKAGVPNLLQDEVEFLRHYVTCMEPIAIALDKLQGENGFFFGYFAPILLATKSKLEDIIKYGGARKHVKTMADCLKARLEKRFKNVFCMDFGSSSFELLSAVSLPYFKLSLQSFSRMVNSKLETEFVISGISGRFPKASNVVDFWNSLQQKQDGITADQVPFRSGKLDEVNKFDADFFDIGTEEAESLDIRLRFMLELVHEAVVDAGVSPTVFRGTNTGVFLGASGECISSLSGRISSAFGLKGPSQTAENGSQDSSVALFNALQALRSRSIEAAIVSGVQINPTTCPQSQVSPDGKCKSFDANANGIVPAEAAVVIYITSKDSAKRNYATLVNAGSNASDSKTPAEQFLIQLYADSKVSPGDVAYVESNSTGIKSDDQEEANALATVLSVGREGSPIIELVKSNVGHAGPAA</sequence>
<evidence type="ECO:0000256" key="7">
    <source>
        <dbReference type="ARBA" id="ARBA00022857"/>
    </source>
</evidence>
<dbReference type="InterPro" id="IPR014031">
    <property type="entry name" value="Ketoacyl_synth_C"/>
</dbReference>
<name>A0A8J2L1V2_9HEXA</name>
<evidence type="ECO:0000256" key="6">
    <source>
        <dbReference type="ARBA" id="ARBA00022832"/>
    </source>
</evidence>
<keyword evidence="3" id="KW-0596">Phosphopantetheine</keyword>
<evidence type="ECO:0000256" key="12">
    <source>
        <dbReference type="ARBA" id="ARBA00023268"/>
    </source>
</evidence>
<feature type="domain" description="Ketosynthase family 3 (KS3)" evidence="14">
    <location>
        <begin position="324"/>
        <end position="614"/>
    </location>
</feature>
<dbReference type="InterPro" id="IPR020841">
    <property type="entry name" value="PKS_Beta-ketoAc_synthase_dom"/>
</dbReference>
<dbReference type="Proteomes" id="UP000708208">
    <property type="component" value="Unassembled WGS sequence"/>
</dbReference>
<keyword evidence="9" id="KW-0520">NAD</keyword>
<keyword evidence="5" id="KW-0378">Hydrolase</keyword>
<evidence type="ECO:0000256" key="8">
    <source>
        <dbReference type="ARBA" id="ARBA00023002"/>
    </source>
</evidence>
<evidence type="ECO:0000313" key="16">
    <source>
        <dbReference type="Proteomes" id="UP000708208"/>
    </source>
</evidence>
<feature type="non-terminal residue" evidence="15">
    <location>
        <position position="1"/>
    </location>
</feature>
<dbReference type="InterPro" id="IPR014030">
    <property type="entry name" value="Ketoacyl_synth_N"/>
</dbReference>
<keyword evidence="7" id="KW-0521">NADP</keyword>
<accession>A0A8J2L1V2</accession>
<reference evidence="15" key="1">
    <citation type="submission" date="2021-06" db="EMBL/GenBank/DDBJ databases">
        <authorList>
            <person name="Hodson N. C."/>
            <person name="Mongue J. A."/>
            <person name="Jaron S. K."/>
        </authorList>
    </citation>
    <scope>NUCLEOTIDE SEQUENCE</scope>
</reference>
<dbReference type="PANTHER" id="PTHR43775">
    <property type="entry name" value="FATTY ACID SYNTHASE"/>
    <property type="match status" value="1"/>
</dbReference>
<gene>
    <name evidence="15" type="ORF">AFUS01_LOCUS33833</name>
</gene>
<dbReference type="PANTHER" id="PTHR43775:SF7">
    <property type="entry name" value="FATTY ACID SYNTHASE"/>
    <property type="match status" value="1"/>
</dbReference>
<comment type="catalytic activity">
    <reaction evidence="13">
        <text>acetyl-CoA + n malonyl-CoA + 2n NADPH + 2n H(+) = a long-chain fatty acid + (n+1) CoA + n CO2 + 2n NADP(+).</text>
        <dbReference type="EC" id="2.3.1.85"/>
    </reaction>
</comment>
<evidence type="ECO:0000256" key="10">
    <source>
        <dbReference type="ARBA" id="ARBA00023098"/>
    </source>
</evidence>
<dbReference type="InterPro" id="IPR050091">
    <property type="entry name" value="PKS_NRPS_Biosynth_Enz"/>
</dbReference>
<dbReference type="EC" id="2.3.1.85" evidence="1"/>
<keyword evidence="10" id="KW-0443">Lipid metabolism</keyword>
<evidence type="ECO:0000256" key="4">
    <source>
        <dbReference type="ARBA" id="ARBA00022516"/>
    </source>
</evidence>
<keyword evidence="6" id="KW-0276">Fatty acid metabolism</keyword>
<evidence type="ECO:0000256" key="5">
    <source>
        <dbReference type="ARBA" id="ARBA00022801"/>
    </source>
</evidence>
<evidence type="ECO:0000256" key="13">
    <source>
        <dbReference type="ARBA" id="ARBA00044883"/>
    </source>
</evidence>
<evidence type="ECO:0000256" key="1">
    <source>
        <dbReference type="ARBA" id="ARBA00012873"/>
    </source>
</evidence>